<dbReference type="GO" id="GO:0005143">
    <property type="term" value="F:interleukin-12 receptor binding"/>
    <property type="evidence" value="ECO:0007669"/>
    <property type="project" value="InterPro"/>
</dbReference>
<proteinExistence type="inferred from homology"/>
<dbReference type="GO" id="GO:0006955">
    <property type="term" value="P:immune response"/>
    <property type="evidence" value="ECO:0007669"/>
    <property type="project" value="InterPro"/>
</dbReference>
<comment type="caution">
    <text evidence="2">The sequence shown here is derived from an EMBL/GenBank/DDBJ whole genome shotgun (WGS) entry which is preliminary data.</text>
</comment>
<name>A0A7K9CSK4_9AVES</name>
<evidence type="ECO:0000256" key="1">
    <source>
        <dbReference type="RuleBase" id="RU363133"/>
    </source>
</evidence>
<protein>
    <recommendedName>
        <fullName evidence="1">Interleukin-12 subunit alpha</fullName>
        <shortName evidence="1">IL-12A</shortName>
    </recommendedName>
</protein>
<comment type="subcellular location">
    <subcellularLocation>
        <location evidence="1">Secreted</location>
    </subcellularLocation>
</comment>
<keyword evidence="1" id="KW-1015">Disulfide bond</keyword>
<dbReference type="Proteomes" id="UP000518305">
    <property type="component" value="Unassembled WGS sequence"/>
</dbReference>
<feature type="non-terminal residue" evidence="2">
    <location>
        <position position="104"/>
    </location>
</feature>
<dbReference type="InterPro" id="IPR004281">
    <property type="entry name" value="IL-12_alpha"/>
</dbReference>
<dbReference type="EMBL" id="VWZJ01000928">
    <property type="protein sequence ID" value="NXG55089.1"/>
    <property type="molecule type" value="Genomic_DNA"/>
</dbReference>
<reference evidence="2 3" key="1">
    <citation type="submission" date="2019-09" db="EMBL/GenBank/DDBJ databases">
        <title>Bird 10,000 Genomes (B10K) Project - Family phase.</title>
        <authorList>
            <person name="Zhang G."/>
        </authorList>
    </citation>
    <scope>NUCLEOTIDE SEQUENCE [LARGE SCALE GENOMIC DNA]</scope>
    <source>
        <strain evidence="2">B10K-DU-001-23</strain>
        <tissue evidence="2">Muscle</tissue>
    </source>
</reference>
<accession>A0A7K9CSK4</accession>
<dbReference type="SUPFAM" id="SSF47266">
    <property type="entry name" value="4-helical cytokines"/>
    <property type="match status" value="1"/>
</dbReference>
<comment type="similarity">
    <text evidence="1">Belongs to the IL-6 superfamily.</text>
</comment>
<dbReference type="GO" id="GO:0008083">
    <property type="term" value="F:growth factor activity"/>
    <property type="evidence" value="ECO:0007669"/>
    <property type="project" value="UniProtKB-KW"/>
</dbReference>
<evidence type="ECO:0000313" key="3">
    <source>
        <dbReference type="Proteomes" id="UP000518305"/>
    </source>
</evidence>
<gene>
    <name evidence="2" type="primary">Il12a</name>
    <name evidence="1" type="synonym">IL12A</name>
    <name evidence="2" type="ORF">HEMCOM_R14089</name>
</gene>
<keyword evidence="3" id="KW-1185">Reference proteome</keyword>
<dbReference type="GO" id="GO:0005125">
    <property type="term" value="F:cytokine activity"/>
    <property type="evidence" value="ECO:0007669"/>
    <property type="project" value="UniProtKB-KW"/>
</dbReference>
<dbReference type="InterPro" id="IPR009079">
    <property type="entry name" value="4_helix_cytokine-like_core"/>
</dbReference>
<feature type="non-terminal residue" evidence="2">
    <location>
        <position position="1"/>
    </location>
</feature>
<keyword evidence="1" id="KW-0339">Growth factor</keyword>
<sequence>QELNTLGFECILEEVDLEDITKDQINTINACISEDPGVTKKNTYTMFQHHIFTERPYNLHFHKFTIKCLQGIYEDLSAYRAELGNLNDQKMLATIDKMMEVSLS</sequence>
<dbReference type="Pfam" id="PF03039">
    <property type="entry name" value="IL12"/>
    <property type="match status" value="1"/>
</dbReference>
<dbReference type="GO" id="GO:0005615">
    <property type="term" value="C:extracellular space"/>
    <property type="evidence" value="ECO:0007669"/>
    <property type="project" value="UniProtKB-KW"/>
</dbReference>
<dbReference type="AlphaFoldDB" id="A0A7K9CSK4"/>
<dbReference type="OrthoDB" id="9893660at2759"/>
<keyword evidence="1" id="KW-0202">Cytokine</keyword>
<evidence type="ECO:0000313" key="2">
    <source>
        <dbReference type="EMBL" id="NXG55089.1"/>
    </source>
</evidence>
<organism evidence="2 3">
    <name type="scientific">Hemiprocne comata</name>
    <dbReference type="NCBI Taxonomy" id="243314"/>
    <lineage>
        <taxon>Eukaryota</taxon>
        <taxon>Metazoa</taxon>
        <taxon>Chordata</taxon>
        <taxon>Craniata</taxon>
        <taxon>Vertebrata</taxon>
        <taxon>Euteleostomi</taxon>
        <taxon>Archelosauria</taxon>
        <taxon>Archosauria</taxon>
        <taxon>Dinosauria</taxon>
        <taxon>Saurischia</taxon>
        <taxon>Theropoda</taxon>
        <taxon>Coelurosauria</taxon>
        <taxon>Aves</taxon>
        <taxon>Neognathae</taxon>
        <taxon>Neoaves</taxon>
        <taxon>Strisores</taxon>
        <taxon>Apodiformes</taxon>
        <taxon>Apodidae</taxon>
        <taxon>Hemiprocninae</taxon>
        <taxon>Hemiprocne</taxon>
    </lineage>
</organism>
<dbReference type="Gene3D" id="1.20.1250.10">
    <property type="match status" value="1"/>
</dbReference>
<comment type="subunit">
    <text evidence="1">Heterodimer with IL12B; disulfide-linked. The heterodimer is known as interleukin IL-12.</text>
</comment>
<keyword evidence="1" id="KW-0964">Secreted</keyword>